<feature type="signal peptide" evidence="3">
    <location>
        <begin position="1"/>
        <end position="25"/>
    </location>
</feature>
<keyword evidence="6" id="KW-1185">Reference proteome</keyword>
<dbReference type="InterPro" id="IPR009030">
    <property type="entry name" value="Growth_fac_rcpt_cys_sf"/>
</dbReference>
<accession>A0A7L3APM1</accession>
<organism evidence="5 6">
    <name type="scientific">Syrrhaptes paradoxus</name>
    <name type="common">Pallas's sandgrouse</name>
    <dbReference type="NCBI Taxonomy" id="302527"/>
    <lineage>
        <taxon>Eukaryota</taxon>
        <taxon>Metazoa</taxon>
        <taxon>Chordata</taxon>
        <taxon>Craniata</taxon>
        <taxon>Vertebrata</taxon>
        <taxon>Euteleostomi</taxon>
        <taxon>Archelosauria</taxon>
        <taxon>Archosauria</taxon>
        <taxon>Dinosauria</taxon>
        <taxon>Saurischia</taxon>
        <taxon>Theropoda</taxon>
        <taxon>Coelurosauria</taxon>
        <taxon>Aves</taxon>
        <taxon>Neognathae</taxon>
        <taxon>Neoaves</taxon>
        <taxon>Columbimorphae</taxon>
        <taxon>Pterocliformes</taxon>
        <taxon>Pteroclidae</taxon>
        <taxon>Syrrhaptes</taxon>
    </lineage>
</organism>
<protein>
    <submittedName>
        <fullName evidence="5">SCUB2 protein</fullName>
    </submittedName>
</protein>
<sequence length="448" mass="46081">ASIKGRTLIWTLMMGFFLLLGIALGQTTTTQVSVASTPASPSANTTEVPTASTPEPPSATNTVASAPLTTSAMLSTGVASATANLVTSTAVSSANPSTEKPAQTLPTATNETVLTSGSMVISQTSTGPIAASTSVPVSPPGGTTSPGVPSAAPFLTTARPSNCSTVNVTACAHCSPGTFPNTGTLSCSCCAGGSCTDTSACTSCPLGHYQPESGQLSCLPCPPGRYANITRSTLCRPCPPGHYVNESGAAACRACAKGYFSSQQNAAFCLPCLPGSFCNTTSCPACLPCPGGQEALREASEECTPCRPGTFKGPSDNKCKLCRTGEYQLQWGKESCDLCPENHYCPSPDVTPVRCPPDAFCPAGSAEPAYCMEVFLYKVGDSCQLTPLMVVLLAVCSVGAILAVFLIILRRTQEYSKKSLKSLLLPRGSGQHTTYGGTEHTEPVYAGW</sequence>
<dbReference type="SMART" id="SM01411">
    <property type="entry name" value="Ephrin_rec_like"/>
    <property type="match status" value="3"/>
</dbReference>
<feature type="region of interest" description="Disordered" evidence="1">
    <location>
        <begin position="35"/>
        <end position="63"/>
    </location>
</feature>
<dbReference type="PANTHER" id="PTHR46967">
    <property type="entry name" value="INSULIN-LIKE GROWTH FACTOR BINDING PROTEIN,N-TERMINAL"/>
    <property type="match status" value="1"/>
</dbReference>
<keyword evidence="2" id="KW-0472">Membrane</keyword>
<dbReference type="AlphaFoldDB" id="A0A7L3APM1"/>
<evidence type="ECO:0000313" key="5">
    <source>
        <dbReference type="EMBL" id="NXT21459.1"/>
    </source>
</evidence>
<dbReference type="PANTHER" id="PTHR46967:SF1">
    <property type="entry name" value="KERATIN-ASSOCIATED PROTEIN 16-1-LIKE"/>
    <property type="match status" value="1"/>
</dbReference>
<feature type="non-terminal residue" evidence="5">
    <location>
        <position position="1"/>
    </location>
</feature>
<feature type="region of interest" description="Disordered" evidence="1">
    <location>
        <begin position="131"/>
        <end position="151"/>
    </location>
</feature>
<keyword evidence="2" id="KW-0812">Transmembrane</keyword>
<evidence type="ECO:0000256" key="3">
    <source>
        <dbReference type="SAM" id="SignalP"/>
    </source>
</evidence>
<comment type="caution">
    <text evidence="5">The sequence shown here is derived from an EMBL/GenBank/DDBJ whole genome shotgun (WGS) entry which is preliminary data.</text>
</comment>
<feature type="domain" description="Tyrosine-protein kinase ephrin type A/B receptor-like" evidence="4">
    <location>
        <begin position="198"/>
        <end position="233"/>
    </location>
</feature>
<evidence type="ECO:0000313" key="6">
    <source>
        <dbReference type="Proteomes" id="UP000536260"/>
    </source>
</evidence>
<gene>
    <name evidence="5" type="primary">Scube2</name>
    <name evidence="5" type="ORF">SYRPAR_R05286</name>
</gene>
<dbReference type="EMBL" id="VZTO01009370">
    <property type="protein sequence ID" value="NXT21459.1"/>
    <property type="molecule type" value="Genomic_DNA"/>
</dbReference>
<feature type="chain" id="PRO_5029523678" evidence="3">
    <location>
        <begin position="26"/>
        <end position="448"/>
    </location>
</feature>
<dbReference type="Gene3D" id="2.10.50.10">
    <property type="entry name" value="Tumor Necrosis Factor Receptor, subunit A, domain 2"/>
    <property type="match status" value="3"/>
</dbReference>
<proteinExistence type="predicted"/>
<keyword evidence="2" id="KW-1133">Transmembrane helix</keyword>
<name>A0A7L3APM1_9AVES</name>
<feature type="compositionally biased region" description="Low complexity" evidence="1">
    <location>
        <begin position="35"/>
        <end position="62"/>
    </location>
</feature>
<feature type="non-terminal residue" evidence="5">
    <location>
        <position position="448"/>
    </location>
</feature>
<evidence type="ECO:0000259" key="4">
    <source>
        <dbReference type="Pfam" id="PF07699"/>
    </source>
</evidence>
<feature type="transmembrane region" description="Helical" evidence="2">
    <location>
        <begin position="388"/>
        <end position="409"/>
    </location>
</feature>
<dbReference type="SUPFAM" id="SSF57184">
    <property type="entry name" value="Growth factor receptor domain"/>
    <property type="match status" value="2"/>
</dbReference>
<feature type="region of interest" description="Disordered" evidence="1">
    <location>
        <begin position="91"/>
        <end position="110"/>
    </location>
</feature>
<keyword evidence="3" id="KW-0732">Signal</keyword>
<evidence type="ECO:0000256" key="1">
    <source>
        <dbReference type="SAM" id="MobiDB-lite"/>
    </source>
</evidence>
<evidence type="ECO:0000256" key="2">
    <source>
        <dbReference type="SAM" id="Phobius"/>
    </source>
</evidence>
<reference evidence="5 6" key="1">
    <citation type="submission" date="2019-09" db="EMBL/GenBank/DDBJ databases">
        <title>Bird 10,000 Genomes (B10K) Project - Family phase.</title>
        <authorList>
            <person name="Zhang G."/>
        </authorList>
    </citation>
    <scope>NUCLEOTIDE SEQUENCE [LARGE SCALE GENOMIC DNA]</scope>
    <source>
        <strain evidence="5">B10K-DU-003-42</strain>
        <tissue evidence="5">Mixed tissue sample</tissue>
    </source>
</reference>
<feature type="region of interest" description="Disordered" evidence="1">
    <location>
        <begin position="429"/>
        <end position="448"/>
    </location>
</feature>
<dbReference type="Proteomes" id="UP000536260">
    <property type="component" value="Unassembled WGS sequence"/>
</dbReference>
<dbReference type="InterPro" id="IPR011641">
    <property type="entry name" value="Tyr-kin_ephrin_A/B_rcpt-like"/>
</dbReference>
<feature type="domain" description="Tyrosine-protein kinase ephrin type A/B receptor-like" evidence="4">
    <location>
        <begin position="309"/>
        <end position="347"/>
    </location>
</feature>
<dbReference type="Pfam" id="PF07699">
    <property type="entry name" value="Ephrin_rec_like"/>
    <property type="match status" value="2"/>
</dbReference>